<dbReference type="EMBL" id="HBIX01016268">
    <property type="protein sequence ID" value="CAE0719021.1"/>
    <property type="molecule type" value="Transcribed_RNA"/>
</dbReference>
<keyword evidence="1" id="KW-0812">Transmembrane</keyword>
<evidence type="ECO:0000313" key="3">
    <source>
        <dbReference type="EMBL" id="CAE0719022.1"/>
    </source>
</evidence>
<name>A0A6U9Z9D1_9STRA</name>
<accession>A0A6U9Z9D1</accession>
<feature type="transmembrane region" description="Helical" evidence="1">
    <location>
        <begin position="150"/>
        <end position="167"/>
    </location>
</feature>
<feature type="transmembrane region" description="Helical" evidence="1">
    <location>
        <begin position="59"/>
        <end position="81"/>
    </location>
</feature>
<dbReference type="EMBL" id="HBIX01016269">
    <property type="protein sequence ID" value="CAE0719022.1"/>
    <property type="molecule type" value="Transcribed_RNA"/>
</dbReference>
<feature type="transmembrane region" description="Helical" evidence="1">
    <location>
        <begin position="93"/>
        <end position="114"/>
    </location>
</feature>
<gene>
    <name evidence="2" type="ORF">PAUS00366_LOCUS11775</name>
    <name evidence="3" type="ORF">PAUS00366_LOCUS11776</name>
</gene>
<reference evidence="2" key="1">
    <citation type="submission" date="2021-01" db="EMBL/GenBank/DDBJ databases">
        <authorList>
            <person name="Corre E."/>
            <person name="Pelletier E."/>
            <person name="Niang G."/>
            <person name="Scheremetjew M."/>
            <person name="Finn R."/>
            <person name="Kale V."/>
            <person name="Holt S."/>
            <person name="Cochrane G."/>
            <person name="Meng A."/>
            <person name="Brown T."/>
            <person name="Cohen L."/>
        </authorList>
    </citation>
    <scope>NUCLEOTIDE SEQUENCE</scope>
    <source>
        <strain evidence="2">10249 10 AB</strain>
    </source>
</reference>
<feature type="transmembrane region" description="Helical" evidence="1">
    <location>
        <begin position="20"/>
        <end position="47"/>
    </location>
</feature>
<keyword evidence="1" id="KW-1133">Transmembrane helix</keyword>
<dbReference type="AlphaFoldDB" id="A0A6U9Z9D1"/>
<feature type="transmembrane region" description="Helical" evidence="1">
    <location>
        <begin position="121"/>
        <end position="138"/>
    </location>
</feature>
<proteinExistence type="predicted"/>
<organism evidence="2">
    <name type="scientific">Pseudo-nitzschia australis</name>
    <dbReference type="NCBI Taxonomy" id="44445"/>
    <lineage>
        <taxon>Eukaryota</taxon>
        <taxon>Sar</taxon>
        <taxon>Stramenopiles</taxon>
        <taxon>Ochrophyta</taxon>
        <taxon>Bacillariophyta</taxon>
        <taxon>Bacillariophyceae</taxon>
        <taxon>Bacillariophycidae</taxon>
        <taxon>Bacillariales</taxon>
        <taxon>Bacillariaceae</taxon>
        <taxon>Pseudo-nitzschia</taxon>
    </lineage>
</organism>
<evidence type="ECO:0000313" key="2">
    <source>
        <dbReference type="EMBL" id="CAE0719021.1"/>
    </source>
</evidence>
<keyword evidence="1" id="KW-0472">Membrane</keyword>
<evidence type="ECO:0000256" key="1">
    <source>
        <dbReference type="SAM" id="Phobius"/>
    </source>
</evidence>
<feature type="transmembrane region" description="Helical" evidence="1">
    <location>
        <begin position="196"/>
        <end position="216"/>
    </location>
</feature>
<sequence length="261" mass="29517">MNPLIKFLTPSSELSHGSDTYNIAFLVAHCGFFLFNFVNFCFLLLFEGYATKRLWSNRASLWSLAAHLIQLISCMSSIHRYNINDEFGFWARFGTWTGITAFTFIEVPYLYLLFLNDTRKVRIGMAVVVVFGIASIALSELHWDRDHFKYLGIFGGATIAIHVVALLRARRHLKQGLFTLENGFLSQDTMVRVYEVFVLVICACFSLGPLTGIPILKYPSTGMVYTICMLNSICMGRTSFMKEENVNGAPSTSAERLPLTR</sequence>
<protein>
    <submittedName>
        <fullName evidence="2">Uncharacterized protein</fullName>
    </submittedName>
</protein>